<dbReference type="STRING" id="7897.ENSLACP00000008384"/>
<accession>H3AFG3</accession>
<dbReference type="InParanoid" id="H3AFG3"/>
<protein>
    <recommendedName>
        <fullName evidence="1">HAT C-terminal dimerisation domain-containing protein</fullName>
    </recommendedName>
</protein>
<dbReference type="PANTHER" id="PTHR45913:SF5">
    <property type="entry name" value="GENERAL TRANSCRIPTION FACTOR II-I REPEAT DOMAIN-CONTAINING PROTEIN 2A-LIKE PROTEIN"/>
    <property type="match status" value="1"/>
</dbReference>
<organism evidence="2 3">
    <name type="scientific">Latimeria chalumnae</name>
    <name type="common">Coelacanth</name>
    <dbReference type="NCBI Taxonomy" id="7897"/>
    <lineage>
        <taxon>Eukaryota</taxon>
        <taxon>Metazoa</taxon>
        <taxon>Chordata</taxon>
        <taxon>Craniata</taxon>
        <taxon>Vertebrata</taxon>
        <taxon>Euteleostomi</taxon>
        <taxon>Coelacanthiformes</taxon>
        <taxon>Coelacanthidae</taxon>
        <taxon>Latimeria</taxon>
    </lineage>
</organism>
<dbReference type="EMBL" id="AFYH01193075">
    <property type="status" value="NOT_ANNOTATED_CDS"/>
    <property type="molecule type" value="Genomic_DNA"/>
</dbReference>
<dbReference type="HOGENOM" id="CLU_021316_4_0_1"/>
<reference evidence="3" key="1">
    <citation type="submission" date="2011-08" db="EMBL/GenBank/DDBJ databases">
        <title>The draft genome of Latimeria chalumnae.</title>
        <authorList>
            <person name="Di Palma F."/>
            <person name="Alfoldi J."/>
            <person name="Johnson J."/>
            <person name="Berlin A."/>
            <person name="Gnerre S."/>
            <person name="Jaffe D."/>
            <person name="MacCallum I."/>
            <person name="Young S."/>
            <person name="Walker B.J."/>
            <person name="Lander E."/>
            <person name="Lindblad-Toh K."/>
        </authorList>
    </citation>
    <scope>NUCLEOTIDE SEQUENCE [LARGE SCALE GENOMIC DNA]</scope>
    <source>
        <strain evidence="3">Wild caught</strain>
    </source>
</reference>
<dbReference type="GeneTree" id="ENSGT00940000163096"/>
<dbReference type="InterPro" id="IPR008906">
    <property type="entry name" value="HATC_C_dom"/>
</dbReference>
<reference evidence="2" key="2">
    <citation type="submission" date="2025-08" db="UniProtKB">
        <authorList>
            <consortium name="Ensembl"/>
        </authorList>
    </citation>
    <scope>IDENTIFICATION</scope>
</reference>
<dbReference type="AlphaFoldDB" id="H3AFG3"/>
<evidence type="ECO:0000313" key="3">
    <source>
        <dbReference type="Proteomes" id="UP000008672"/>
    </source>
</evidence>
<dbReference type="Proteomes" id="UP000008672">
    <property type="component" value="Unassembled WGS sequence"/>
</dbReference>
<dbReference type="PANTHER" id="PTHR45913">
    <property type="entry name" value="EPM2A-INTERACTING PROTEIN 1"/>
    <property type="match status" value="1"/>
</dbReference>
<name>H3AFG3_LATCH</name>
<dbReference type="Ensembl" id="ENSLACT00000008452.1">
    <property type="protein sequence ID" value="ENSLACP00000008384.1"/>
    <property type="gene ID" value="ENSLACG00000007425.1"/>
</dbReference>
<dbReference type="OMA" id="CKETFTH"/>
<dbReference type="GO" id="GO:0046983">
    <property type="term" value="F:protein dimerization activity"/>
    <property type="evidence" value="ECO:0007669"/>
    <property type="project" value="InterPro"/>
</dbReference>
<dbReference type="Pfam" id="PF05699">
    <property type="entry name" value="Dimer_Tnp_hAT"/>
    <property type="match status" value="1"/>
</dbReference>
<dbReference type="Bgee" id="ENSLACG00000007425">
    <property type="expression patterns" value="Expressed in muscle tissue and 5 other cell types or tissues"/>
</dbReference>
<keyword evidence="3" id="KW-1185">Reference proteome</keyword>
<proteinExistence type="predicted"/>
<reference evidence="2" key="3">
    <citation type="submission" date="2025-09" db="UniProtKB">
        <authorList>
            <consortium name="Ensembl"/>
        </authorList>
    </citation>
    <scope>IDENTIFICATION</scope>
</reference>
<evidence type="ECO:0000259" key="1">
    <source>
        <dbReference type="Pfam" id="PF05699"/>
    </source>
</evidence>
<feature type="domain" description="HAT C-terminal dimerisation" evidence="1">
    <location>
        <begin position="115"/>
        <end position="178"/>
    </location>
</feature>
<evidence type="ECO:0000313" key="2">
    <source>
        <dbReference type="Ensembl" id="ENSLACP00000008384.1"/>
    </source>
</evidence>
<sequence length="202" mass="23306">DVRSQGMNHLISEQFEQISAFELKLRLFEMHLKAKDLSHFPTCLAMFPDREVDFSKHVQILQQEFSCHFEDFCTKRPLFQLFTDSFTVDVTSLLADFQMEVIEMQCLAAMKTIHQESGLMAFNKATDQAKFPNLRDHALKMTTLFVSSYICKQVFSAMNLNKSQLRSALTDENLQSIMRSVMTELQPNIHGTANQKKCNISH</sequence>